<dbReference type="KEGG" id="yen:YE2267"/>
<gene>
    <name evidence="1" type="ordered locus">YE2267</name>
</gene>
<dbReference type="AlphaFoldDB" id="A1JQH8"/>
<dbReference type="OrthoDB" id="6631088at2"/>
<proteinExistence type="predicted"/>
<accession>A1JQH8</accession>
<dbReference type="eggNOG" id="ENOG5033B58">
    <property type="taxonomic scope" value="Bacteria"/>
</dbReference>
<dbReference type="HOGENOM" id="CLU_2775095_0_0_6"/>
<evidence type="ECO:0000313" key="2">
    <source>
        <dbReference type="Proteomes" id="UP000000642"/>
    </source>
</evidence>
<sequence length="69" mass="7588">MRNEIVTFGRAVASLRYIAEDFLSFIEQTHPPKEISTAKIKVSADDVKAMIRAEHQSLGLGAPAFDKAV</sequence>
<evidence type="ECO:0000313" key="1">
    <source>
        <dbReference type="EMBL" id="CAL12327.1"/>
    </source>
</evidence>
<protein>
    <submittedName>
        <fullName evidence="1">Uncharacterized protein</fullName>
    </submittedName>
</protein>
<dbReference type="Proteomes" id="UP000000642">
    <property type="component" value="Chromosome"/>
</dbReference>
<organism evidence="1 2">
    <name type="scientific">Yersinia enterocolitica serotype O:8 / biotype 1B (strain NCTC 13174 / 8081)</name>
    <dbReference type="NCBI Taxonomy" id="393305"/>
    <lineage>
        <taxon>Bacteria</taxon>
        <taxon>Pseudomonadati</taxon>
        <taxon>Pseudomonadota</taxon>
        <taxon>Gammaproteobacteria</taxon>
        <taxon>Enterobacterales</taxon>
        <taxon>Yersiniaceae</taxon>
        <taxon>Yersinia</taxon>
    </lineage>
</organism>
<reference evidence="1 2" key="1">
    <citation type="journal article" date="2006" name="PLoS Genet.">
        <title>The complete genome sequence and comparative genome analysis of the high pathogenicity Yersinia enterocolitica strain 8081.</title>
        <authorList>
            <person name="Thomson N.R."/>
            <person name="Howard S."/>
            <person name="Wren B.W."/>
            <person name="Holden M.T.G."/>
            <person name="Crossman L."/>
            <person name="Challis G.L."/>
            <person name="Churcher C."/>
            <person name="Mungall K."/>
            <person name="Brooks K."/>
            <person name="Chillingworth T."/>
            <person name="Feltwell T."/>
            <person name="Abdellah Z."/>
            <person name="Hauser H."/>
            <person name="Jagels K."/>
            <person name="Maddison M."/>
            <person name="Moule S."/>
            <person name="Sanders M."/>
            <person name="Whitehead S."/>
            <person name="Quail M.A."/>
            <person name="Dougan G."/>
            <person name="Parkhill J."/>
            <person name="Prentice M.B."/>
        </authorList>
    </citation>
    <scope>NUCLEOTIDE SEQUENCE [LARGE SCALE GENOMIC DNA]</scope>
    <source>
        <strain evidence="2">NCTC 13174 / 8081</strain>
    </source>
</reference>
<name>A1JQH8_YERE8</name>
<dbReference type="EMBL" id="AM286415">
    <property type="protein sequence ID" value="CAL12327.1"/>
    <property type="molecule type" value="Genomic_DNA"/>
</dbReference>